<dbReference type="AlphaFoldDB" id="A0A0M0I0K7"/>
<proteinExistence type="predicted"/>
<comment type="caution">
    <text evidence="1">The sequence shown here is derived from an EMBL/GenBank/DDBJ whole genome shotgun (WGS) entry which is preliminary data.</text>
</comment>
<accession>A0A0M0I0K7</accession>
<dbReference type="Proteomes" id="UP000037530">
    <property type="component" value="Unassembled WGS sequence"/>
</dbReference>
<dbReference type="PATRIC" id="fig|171383.3.peg.2164"/>
<name>A0A0M0I0K7_9VIBR</name>
<evidence type="ECO:0000313" key="2">
    <source>
        <dbReference type="Proteomes" id="UP000037530"/>
    </source>
</evidence>
<dbReference type="EMBL" id="LHPI01000008">
    <property type="protein sequence ID" value="KOO07869.1"/>
    <property type="molecule type" value="Genomic_DNA"/>
</dbReference>
<organism evidence="1 2">
    <name type="scientific">Vibrio hepatarius</name>
    <dbReference type="NCBI Taxonomy" id="171383"/>
    <lineage>
        <taxon>Bacteria</taxon>
        <taxon>Pseudomonadati</taxon>
        <taxon>Pseudomonadota</taxon>
        <taxon>Gammaproteobacteria</taxon>
        <taxon>Vibrionales</taxon>
        <taxon>Vibrionaceae</taxon>
        <taxon>Vibrio</taxon>
        <taxon>Vibrio oreintalis group</taxon>
    </lineage>
</organism>
<gene>
    <name evidence="1" type="ORF">AKJ31_10605</name>
</gene>
<protein>
    <submittedName>
        <fullName evidence="1">Uncharacterized protein</fullName>
    </submittedName>
</protein>
<reference evidence="2" key="1">
    <citation type="submission" date="2015-08" db="EMBL/GenBank/DDBJ databases">
        <title>Vibrio galatheae sp. nov., a novel member of the Vibrionaceae family isolated from the Solomon Islands.</title>
        <authorList>
            <person name="Giubergia S."/>
            <person name="Machado H."/>
            <person name="Mateiu R.V."/>
            <person name="Gram L."/>
        </authorList>
    </citation>
    <scope>NUCLEOTIDE SEQUENCE [LARGE SCALE GENOMIC DNA]</scope>
    <source>
        <strain evidence="2">DSM 19134</strain>
    </source>
</reference>
<evidence type="ECO:0000313" key="1">
    <source>
        <dbReference type="EMBL" id="KOO07869.1"/>
    </source>
</evidence>
<keyword evidence="2" id="KW-1185">Reference proteome</keyword>
<sequence length="86" mass="9796">MDICVAVGKYSVKYPFLCDNYLNYVLRLKLCPDSTQRIVGQNYMTVLRIVDELLPEGEMTEKSLGKKKPANGGRIVTDALHKKWMS</sequence>